<dbReference type="PANTHER" id="PTHR43132">
    <property type="entry name" value="ARSENICAL RESISTANCE OPERON REPRESSOR ARSR-RELATED"/>
    <property type="match status" value="1"/>
</dbReference>
<keyword evidence="6" id="KW-1185">Reference proteome</keyword>
<dbReference type="InterPro" id="IPR051011">
    <property type="entry name" value="Metal_resp_trans_reg"/>
</dbReference>
<dbReference type="SUPFAM" id="SSF46785">
    <property type="entry name" value="Winged helix' DNA-binding domain"/>
    <property type="match status" value="1"/>
</dbReference>
<keyword evidence="2" id="KW-0238">DNA-binding</keyword>
<accession>A0ABQ3EA67</accession>
<organism evidence="5 6">
    <name type="scientific">Pseudovibrio japonicus</name>
    <dbReference type="NCBI Taxonomy" id="366534"/>
    <lineage>
        <taxon>Bacteria</taxon>
        <taxon>Pseudomonadati</taxon>
        <taxon>Pseudomonadota</taxon>
        <taxon>Alphaproteobacteria</taxon>
        <taxon>Hyphomicrobiales</taxon>
        <taxon>Stappiaceae</taxon>
        <taxon>Pseudovibrio</taxon>
    </lineage>
</organism>
<name>A0ABQ3EA67_9HYPH</name>
<dbReference type="PRINTS" id="PR00778">
    <property type="entry name" value="HTHARSR"/>
</dbReference>
<evidence type="ECO:0000256" key="3">
    <source>
        <dbReference type="ARBA" id="ARBA00023163"/>
    </source>
</evidence>
<evidence type="ECO:0000313" key="5">
    <source>
        <dbReference type="EMBL" id="GHB31090.1"/>
    </source>
</evidence>
<dbReference type="PROSITE" id="PS50987">
    <property type="entry name" value="HTH_ARSR_2"/>
    <property type="match status" value="1"/>
</dbReference>
<dbReference type="Gene3D" id="1.10.10.10">
    <property type="entry name" value="Winged helix-like DNA-binding domain superfamily/Winged helix DNA-binding domain"/>
    <property type="match status" value="1"/>
</dbReference>
<evidence type="ECO:0000256" key="1">
    <source>
        <dbReference type="ARBA" id="ARBA00023015"/>
    </source>
</evidence>
<keyword evidence="3" id="KW-0804">Transcription</keyword>
<evidence type="ECO:0000313" key="6">
    <source>
        <dbReference type="Proteomes" id="UP000637980"/>
    </source>
</evidence>
<comment type="caution">
    <text evidence="5">The sequence shown here is derived from an EMBL/GenBank/DDBJ whole genome shotgun (WGS) entry which is preliminary data.</text>
</comment>
<dbReference type="InterPro" id="IPR001845">
    <property type="entry name" value="HTH_ArsR_DNA-bd_dom"/>
</dbReference>
<protein>
    <submittedName>
        <fullName evidence="5">Transcriptional regulator</fullName>
    </submittedName>
</protein>
<keyword evidence="1" id="KW-0805">Transcription regulation</keyword>
<feature type="domain" description="HTH arsR-type" evidence="4">
    <location>
        <begin position="12"/>
        <end position="109"/>
    </location>
</feature>
<dbReference type="Proteomes" id="UP000637980">
    <property type="component" value="Unassembled WGS sequence"/>
</dbReference>
<gene>
    <name evidence="5" type="ORF">GCM10007094_19420</name>
</gene>
<dbReference type="InterPro" id="IPR036390">
    <property type="entry name" value="WH_DNA-bd_sf"/>
</dbReference>
<dbReference type="CDD" id="cd00090">
    <property type="entry name" value="HTH_ARSR"/>
    <property type="match status" value="1"/>
</dbReference>
<evidence type="ECO:0000256" key="2">
    <source>
        <dbReference type="ARBA" id="ARBA00023125"/>
    </source>
</evidence>
<reference evidence="6" key="1">
    <citation type="journal article" date="2019" name="Int. J. Syst. Evol. Microbiol.">
        <title>The Global Catalogue of Microorganisms (GCM) 10K type strain sequencing project: providing services to taxonomists for standard genome sequencing and annotation.</title>
        <authorList>
            <consortium name="The Broad Institute Genomics Platform"/>
            <consortium name="The Broad Institute Genome Sequencing Center for Infectious Disease"/>
            <person name="Wu L."/>
            <person name="Ma J."/>
        </authorList>
    </citation>
    <scope>NUCLEOTIDE SEQUENCE [LARGE SCALE GENOMIC DNA]</scope>
    <source>
        <strain evidence="6">KCTC 12861</strain>
    </source>
</reference>
<dbReference type="InterPro" id="IPR011991">
    <property type="entry name" value="ArsR-like_HTH"/>
</dbReference>
<proteinExistence type="predicted"/>
<evidence type="ECO:0000259" key="4">
    <source>
        <dbReference type="PROSITE" id="PS50987"/>
    </source>
</evidence>
<sequence length="122" mass="13135">MLMTKISQSDTAAPLPEDDAVAAFAALANKDRLAAFRLILTAMPEGLPSGQIASELSIAPTRMSFHLATLERAHLLTAQREGRVVRYAIAPQTMRGLLRFLTEDCCSGDPTLCQGLNPFSSC</sequence>
<dbReference type="PANTHER" id="PTHR43132:SF2">
    <property type="entry name" value="ARSENICAL RESISTANCE OPERON REPRESSOR ARSR-RELATED"/>
    <property type="match status" value="1"/>
</dbReference>
<dbReference type="EMBL" id="BMXE01000003">
    <property type="protein sequence ID" value="GHB31090.1"/>
    <property type="molecule type" value="Genomic_DNA"/>
</dbReference>
<dbReference type="SMART" id="SM00418">
    <property type="entry name" value="HTH_ARSR"/>
    <property type="match status" value="1"/>
</dbReference>
<dbReference type="InterPro" id="IPR036388">
    <property type="entry name" value="WH-like_DNA-bd_sf"/>
</dbReference>